<dbReference type="GO" id="GO:0005737">
    <property type="term" value="C:cytoplasm"/>
    <property type="evidence" value="ECO:0007669"/>
    <property type="project" value="TreeGrafter"/>
</dbReference>
<dbReference type="SUPFAM" id="SSF46565">
    <property type="entry name" value="Chaperone J-domain"/>
    <property type="match status" value="1"/>
</dbReference>
<dbReference type="Gene3D" id="2.60.260.20">
    <property type="entry name" value="Urease metallochaperone UreE, N-terminal domain"/>
    <property type="match status" value="2"/>
</dbReference>
<dbReference type="InterPro" id="IPR002939">
    <property type="entry name" value="DnaJ_C"/>
</dbReference>
<evidence type="ECO:0000313" key="3">
    <source>
        <dbReference type="EMBL" id="SEF86821.1"/>
    </source>
</evidence>
<dbReference type="InterPro" id="IPR001623">
    <property type="entry name" value="DnaJ_domain"/>
</dbReference>
<dbReference type="PROSITE" id="PS00636">
    <property type="entry name" value="DNAJ_1"/>
    <property type="match status" value="1"/>
</dbReference>
<dbReference type="PANTHER" id="PTHR43096">
    <property type="entry name" value="DNAJ HOMOLOG 1, MITOCHONDRIAL-RELATED"/>
    <property type="match status" value="1"/>
</dbReference>
<dbReference type="GO" id="GO:0042026">
    <property type="term" value="P:protein refolding"/>
    <property type="evidence" value="ECO:0007669"/>
    <property type="project" value="TreeGrafter"/>
</dbReference>
<evidence type="ECO:0000256" key="1">
    <source>
        <dbReference type="ARBA" id="ARBA00023186"/>
    </source>
</evidence>
<protein>
    <submittedName>
        <fullName evidence="3">DnaJ domain-containing protein</fullName>
    </submittedName>
</protein>
<dbReference type="CDD" id="cd06257">
    <property type="entry name" value="DnaJ"/>
    <property type="match status" value="1"/>
</dbReference>
<dbReference type="EMBL" id="FNVD01000006">
    <property type="protein sequence ID" value="SEF86821.1"/>
    <property type="molecule type" value="Genomic_DNA"/>
</dbReference>
<feature type="domain" description="J" evidence="2">
    <location>
        <begin position="2"/>
        <end position="67"/>
    </location>
</feature>
<dbReference type="SUPFAM" id="SSF49493">
    <property type="entry name" value="HSP40/DnaJ peptide-binding domain"/>
    <property type="match status" value="2"/>
</dbReference>
<proteinExistence type="predicted"/>
<dbReference type="CDD" id="cd10747">
    <property type="entry name" value="DnaJ_C"/>
    <property type="match status" value="1"/>
</dbReference>
<dbReference type="InterPro" id="IPR036869">
    <property type="entry name" value="J_dom_sf"/>
</dbReference>
<dbReference type="Proteomes" id="UP000236742">
    <property type="component" value="Unassembled WGS sequence"/>
</dbReference>
<name>A0A1H5VJ18_9RHOB</name>
<accession>A0A1H5VJ18</accession>
<dbReference type="InterPro" id="IPR018253">
    <property type="entry name" value="DnaJ_domain_CS"/>
</dbReference>
<evidence type="ECO:0000259" key="2">
    <source>
        <dbReference type="PROSITE" id="PS50076"/>
    </source>
</evidence>
<dbReference type="FunFam" id="2.60.260.20:FF:000013">
    <property type="entry name" value="DnaJ subfamily B member 11"/>
    <property type="match status" value="1"/>
</dbReference>
<sequence>MDPYEALGVKKTATDAEIRKAYRKIAKTCHPDLNPDDPEAEAKFKAASAAYDLLKDPEQRARYDRGEIDEQGQERAPHGFYREYAEEPGNPYRSGRTYRYTTADGGDFDFDASDIFAEFMRARAGEGADFGGFGGFERRGGGREFHARGADRRYTMEIDFLDAVYGATKRITLPDGQTLEVKIPQGTRDGQTIRLRGKGAPGIGKGPAGDALVTLTVRPHKFFTREGNDIILTLPITIDEAILGGKVPTPTISGTVNLTIPKGASSGQVLRLRGRGVQTRDGKRGDQKVILNIVSPPKVDDDLADFMEKWRKTHAYDPRKGMF</sequence>
<organism evidence="3 4">
    <name type="scientific">Jhaorihella thermophila</name>
    <dbReference type="NCBI Taxonomy" id="488547"/>
    <lineage>
        <taxon>Bacteria</taxon>
        <taxon>Pseudomonadati</taxon>
        <taxon>Pseudomonadota</taxon>
        <taxon>Alphaproteobacteria</taxon>
        <taxon>Rhodobacterales</taxon>
        <taxon>Paracoccaceae</taxon>
        <taxon>Jhaorihella</taxon>
    </lineage>
</organism>
<dbReference type="Pfam" id="PF01556">
    <property type="entry name" value="DnaJ_C"/>
    <property type="match status" value="1"/>
</dbReference>
<dbReference type="InterPro" id="IPR008971">
    <property type="entry name" value="HSP40/DnaJ_pept-bd"/>
</dbReference>
<dbReference type="PANTHER" id="PTHR43096:SF52">
    <property type="entry name" value="DNAJ HOMOLOG 1, MITOCHONDRIAL-RELATED"/>
    <property type="match status" value="1"/>
</dbReference>
<reference evidence="3 4" key="1">
    <citation type="submission" date="2016-10" db="EMBL/GenBank/DDBJ databases">
        <authorList>
            <person name="de Groot N.N."/>
        </authorList>
    </citation>
    <scope>NUCLEOTIDE SEQUENCE [LARGE SCALE GENOMIC DNA]</scope>
    <source>
        <strain evidence="3 4">DSM 23413</strain>
    </source>
</reference>
<dbReference type="GO" id="GO:0051082">
    <property type="term" value="F:unfolded protein binding"/>
    <property type="evidence" value="ECO:0007669"/>
    <property type="project" value="InterPro"/>
</dbReference>
<keyword evidence="4" id="KW-1185">Reference proteome</keyword>
<keyword evidence="1" id="KW-0143">Chaperone</keyword>
<dbReference type="PROSITE" id="PS50076">
    <property type="entry name" value="DNAJ_2"/>
    <property type="match status" value="1"/>
</dbReference>
<dbReference type="AlphaFoldDB" id="A0A1H5VJ18"/>
<dbReference type="Pfam" id="PF00226">
    <property type="entry name" value="DnaJ"/>
    <property type="match status" value="1"/>
</dbReference>
<dbReference type="SMART" id="SM00271">
    <property type="entry name" value="DnaJ"/>
    <property type="match status" value="1"/>
</dbReference>
<dbReference type="PRINTS" id="PR00625">
    <property type="entry name" value="JDOMAIN"/>
</dbReference>
<dbReference type="OrthoDB" id="9779889at2"/>
<gene>
    <name evidence="3" type="ORF">SAMN05421751_10648</name>
</gene>
<dbReference type="Gene3D" id="1.10.287.110">
    <property type="entry name" value="DnaJ domain"/>
    <property type="match status" value="1"/>
</dbReference>
<dbReference type="RefSeq" id="WP_104007741.1">
    <property type="nucleotide sequence ID" value="NZ_FNVD01000006.1"/>
</dbReference>
<evidence type="ECO:0000313" key="4">
    <source>
        <dbReference type="Proteomes" id="UP000236742"/>
    </source>
</evidence>